<comment type="caution">
    <text evidence="2">The sequence shown here is derived from an EMBL/GenBank/DDBJ whole genome shotgun (WGS) entry which is preliminary data.</text>
</comment>
<accession>A0ABU6PC55</accession>
<dbReference type="RefSeq" id="WP_000820275.1">
    <property type="nucleotide sequence ID" value="NZ_JARTIK010000002.1"/>
</dbReference>
<gene>
    <name evidence="2" type="ORF">P9485_07965</name>
</gene>
<evidence type="ECO:0000313" key="3">
    <source>
        <dbReference type="Proteomes" id="UP001336122"/>
    </source>
</evidence>
<dbReference type="Proteomes" id="UP001336122">
    <property type="component" value="Unassembled WGS sequence"/>
</dbReference>
<protein>
    <recommendedName>
        <fullName evidence="4">Lipoprotein</fullName>
    </recommendedName>
</protein>
<dbReference type="EMBL" id="JARTIK010000002">
    <property type="protein sequence ID" value="MED4677789.1"/>
    <property type="molecule type" value="Genomic_DNA"/>
</dbReference>
<proteinExistence type="predicted"/>
<evidence type="ECO:0008006" key="4">
    <source>
        <dbReference type="Google" id="ProtNLM"/>
    </source>
</evidence>
<feature type="signal peptide" evidence="1">
    <location>
        <begin position="1"/>
        <end position="20"/>
    </location>
</feature>
<dbReference type="PROSITE" id="PS51257">
    <property type="entry name" value="PROKAR_LIPOPROTEIN"/>
    <property type="match status" value="1"/>
</dbReference>
<sequence length="171" mass="18991">MKRGLLIFLTLFLAACSNDAASTKETENTGAAVDDPYLNTPEGNELVELGREADKLAQEQEEWGFYRTGSVVRGKFKSSANSIGSKRCEGFNGDLGQYMRVKKGENWMFSFDETTKEGKIIASVIDSRGNTVLTFDNGKNEMSMKIDEDDLYEVKVSAEDYSGNFLLSYKG</sequence>
<keyword evidence="3" id="KW-1185">Reference proteome</keyword>
<name>A0ABU6PC55_9BACI</name>
<organism evidence="2 3">
    <name type="scientific">Bacillus nitratireducens</name>
    <dbReference type="NCBI Taxonomy" id="2026193"/>
    <lineage>
        <taxon>Bacteria</taxon>
        <taxon>Bacillati</taxon>
        <taxon>Bacillota</taxon>
        <taxon>Bacilli</taxon>
        <taxon>Bacillales</taxon>
        <taxon>Bacillaceae</taxon>
        <taxon>Bacillus</taxon>
        <taxon>Bacillus cereus group</taxon>
    </lineage>
</organism>
<feature type="chain" id="PRO_5045726422" description="Lipoprotein" evidence="1">
    <location>
        <begin position="21"/>
        <end position="171"/>
    </location>
</feature>
<evidence type="ECO:0000256" key="1">
    <source>
        <dbReference type="SAM" id="SignalP"/>
    </source>
</evidence>
<evidence type="ECO:0000313" key="2">
    <source>
        <dbReference type="EMBL" id="MED4677789.1"/>
    </source>
</evidence>
<keyword evidence="1" id="KW-0732">Signal</keyword>
<reference evidence="2 3" key="1">
    <citation type="submission" date="2023-03" db="EMBL/GenBank/DDBJ databases">
        <title>Bacillus Genome Sequencing.</title>
        <authorList>
            <person name="Dunlap C."/>
        </authorList>
    </citation>
    <scope>NUCLEOTIDE SEQUENCE [LARGE SCALE GENOMIC DNA]</scope>
    <source>
        <strain evidence="2 3">NRS-319</strain>
    </source>
</reference>